<evidence type="ECO:0000256" key="1">
    <source>
        <dbReference type="ARBA" id="ARBA00022729"/>
    </source>
</evidence>
<feature type="chain" id="PRO_5003546081" description="Ig-like domain-containing protein" evidence="5">
    <location>
        <begin position="24"/>
        <end position="296"/>
    </location>
</feature>
<keyword evidence="1 5" id="KW-0732">Signal</keyword>
<feature type="transmembrane region" description="Helical" evidence="4">
    <location>
        <begin position="161"/>
        <end position="185"/>
    </location>
</feature>
<evidence type="ECO:0000259" key="6">
    <source>
        <dbReference type="PROSITE" id="PS50835"/>
    </source>
</evidence>
<dbReference type="SUPFAM" id="SSF48726">
    <property type="entry name" value="Immunoglobulin"/>
    <property type="match status" value="1"/>
</dbReference>
<dbReference type="Pfam" id="PF07686">
    <property type="entry name" value="V-set"/>
    <property type="match status" value="1"/>
</dbReference>
<keyword evidence="4" id="KW-0812">Transmembrane</keyword>
<dbReference type="PANTHER" id="PTHR16423:SF10">
    <property type="entry name" value="CRKD-BINDING PROTEIN-RELATED"/>
    <property type="match status" value="1"/>
</dbReference>
<protein>
    <recommendedName>
        <fullName evidence="6">Ig-like domain-containing protein</fullName>
    </recommendedName>
</protein>
<dbReference type="InterPro" id="IPR013106">
    <property type="entry name" value="Ig_V-set"/>
</dbReference>
<dbReference type="GeneTree" id="ENSGT00940000153835"/>
<dbReference type="EMBL" id="AAQR03060935">
    <property type="status" value="NOT_ANNOTATED_CDS"/>
    <property type="molecule type" value="Genomic_DNA"/>
</dbReference>
<evidence type="ECO:0000313" key="8">
    <source>
        <dbReference type="Proteomes" id="UP000005225"/>
    </source>
</evidence>
<dbReference type="PANTHER" id="PTHR16423">
    <property type="entry name" value="TREM-LIKE TRANSCRIPT PROTEIN"/>
    <property type="match status" value="1"/>
</dbReference>
<feature type="domain" description="Ig-like" evidence="6">
    <location>
        <begin position="11"/>
        <end position="117"/>
    </location>
</feature>
<sequence length="296" mass="32828">MTWEATCLLGPVLLVLLASGSWAQKTELLPALEGDTISVKCQYRSSLLLHVKRWCRQIRPRTCMILVESPSTVPRDRRYSIQDDPSGVFTVTMTKLRVNDSGVYWCGMSKIQSSEISILTIFHLVVSQASTLPPTRSTRTTTILTSVTSRVIDSPLDKWKFITLSVVVVVVLLVLMLILTMALYLQKARGKAGKGEDDSHHVYNELSVQKEETIGYAQQMADKDSGDICYASLIHLNHSSPEDSIFAKTLPNLKLMPDPILSVEYASITGKGSEPSKSATLEKAEALSLRAEMPQW</sequence>
<dbReference type="InterPro" id="IPR036179">
    <property type="entry name" value="Ig-like_dom_sf"/>
</dbReference>
<dbReference type="PROSITE" id="PS50835">
    <property type="entry name" value="IG_LIKE"/>
    <property type="match status" value="1"/>
</dbReference>
<dbReference type="InterPro" id="IPR003599">
    <property type="entry name" value="Ig_sub"/>
</dbReference>
<proteinExistence type="predicted"/>
<dbReference type="OMA" id="YFIVTMT"/>
<dbReference type="InterPro" id="IPR013783">
    <property type="entry name" value="Ig-like_fold"/>
</dbReference>
<reference evidence="7" key="3">
    <citation type="submission" date="2025-09" db="UniProtKB">
        <authorList>
            <consortium name="Ensembl"/>
        </authorList>
    </citation>
    <scope>IDENTIFICATION</scope>
</reference>
<evidence type="ECO:0000313" key="7">
    <source>
        <dbReference type="Ensembl" id="ENSOGAP00000016382.1"/>
    </source>
</evidence>
<feature type="signal peptide" evidence="5">
    <location>
        <begin position="1"/>
        <end position="23"/>
    </location>
</feature>
<keyword evidence="4" id="KW-0472">Membrane</keyword>
<dbReference type="Proteomes" id="UP000005225">
    <property type="component" value="Unassembled WGS sequence"/>
</dbReference>
<organism evidence="7 8">
    <name type="scientific">Otolemur garnettii</name>
    <name type="common">Small-eared galago</name>
    <name type="synonym">Garnett's greater bushbaby</name>
    <dbReference type="NCBI Taxonomy" id="30611"/>
    <lineage>
        <taxon>Eukaryota</taxon>
        <taxon>Metazoa</taxon>
        <taxon>Chordata</taxon>
        <taxon>Craniata</taxon>
        <taxon>Vertebrata</taxon>
        <taxon>Euteleostomi</taxon>
        <taxon>Mammalia</taxon>
        <taxon>Eutheria</taxon>
        <taxon>Euarchontoglires</taxon>
        <taxon>Primates</taxon>
        <taxon>Strepsirrhini</taxon>
        <taxon>Lorisiformes</taxon>
        <taxon>Galagidae</taxon>
        <taxon>Otolemur</taxon>
    </lineage>
</organism>
<evidence type="ECO:0000256" key="2">
    <source>
        <dbReference type="ARBA" id="ARBA00023157"/>
    </source>
</evidence>
<dbReference type="InterPro" id="IPR052314">
    <property type="entry name" value="Immune_rcpt_domain"/>
</dbReference>
<dbReference type="HOGENOM" id="CLU_956327_0_0_1"/>
<reference evidence="8" key="1">
    <citation type="submission" date="2011-03" db="EMBL/GenBank/DDBJ databases">
        <title>Version 3 of the genome sequence of Otolemur garnettii (Bushbaby).</title>
        <authorList>
            <consortium name="The Broad Institute Genome Sequencing Platform"/>
            <person name="Di Palma F."/>
            <person name="Johnson J."/>
            <person name="Lander E.S."/>
            <person name="Lindblad-Toh K."/>
            <person name="Jaffe D.B."/>
            <person name="Gnerre S."/>
            <person name="MacCallum I."/>
            <person name="Przybylski D."/>
            <person name="Ribeiro F.J."/>
            <person name="Burton J.N."/>
            <person name="Walker B.J."/>
            <person name="Sharpe T."/>
            <person name="Hall G."/>
        </authorList>
    </citation>
    <scope>NUCLEOTIDE SEQUENCE [LARGE SCALE GENOMIC DNA]</scope>
</reference>
<keyword evidence="8" id="KW-1185">Reference proteome</keyword>
<dbReference type="STRING" id="30611.ENSOGAP00000016382"/>
<reference evidence="7" key="2">
    <citation type="submission" date="2025-08" db="UniProtKB">
        <authorList>
            <consortium name="Ensembl"/>
        </authorList>
    </citation>
    <scope>IDENTIFICATION</scope>
</reference>
<dbReference type="GO" id="GO:0038023">
    <property type="term" value="F:signaling receptor activity"/>
    <property type="evidence" value="ECO:0007669"/>
    <property type="project" value="TreeGrafter"/>
</dbReference>
<evidence type="ECO:0000256" key="3">
    <source>
        <dbReference type="ARBA" id="ARBA00023319"/>
    </source>
</evidence>
<keyword evidence="4" id="KW-1133">Transmembrane helix</keyword>
<evidence type="ECO:0000256" key="4">
    <source>
        <dbReference type="SAM" id="Phobius"/>
    </source>
</evidence>
<dbReference type="InterPro" id="IPR007110">
    <property type="entry name" value="Ig-like_dom"/>
</dbReference>
<dbReference type="AlphaFoldDB" id="H0XJU2"/>
<dbReference type="eggNOG" id="ENOG502SU0J">
    <property type="taxonomic scope" value="Eukaryota"/>
</dbReference>
<dbReference type="CDD" id="cd05716">
    <property type="entry name" value="IgV_pIgR_like"/>
    <property type="match status" value="1"/>
</dbReference>
<keyword evidence="3" id="KW-0393">Immunoglobulin domain</keyword>
<name>H0XJU2_OTOGA</name>
<keyword evidence="2" id="KW-1015">Disulfide bond</keyword>
<dbReference type="Gene3D" id="2.60.40.10">
    <property type="entry name" value="Immunoglobulins"/>
    <property type="match status" value="1"/>
</dbReference>
<dbReference type="GO" id="GO:0009986">
    <property type="term" value="C:cell surface"/>
    <property type="evidence" value="ECO:0007669"/>
    <property type="project" value="TreeGrafter"/>
</dbReference>
<accession>H0XJU2</accession>
<dbReference type="InParanoid" id="H0XJU2"/>
<dbReference type="SMART" id="SM00409">
    <property type="entry name" value="IG"/>
    <property type="match status" value="1"/>
</dbReference>
<evidence type="ECO:0000256" key="5">
    <source>
        <dbReference type="SAM" id="SignalP"/>
    </source>
</evidence>
<dbReference type="Ensembl" id="ENSOGAT00000031756.1">
    <property type="protein sequence ID" value="ENSOGAP00000016382.1"/>
    <property type="gene ID" value="ENSOGAG00000024666.1"/>
</dbReference>